<reference evidence="1" key="2">
    <citation type="submission" date="2020-11" db="EMBL/GenBank/DDBJ databases">
        <authorList>
            <person name="McCartney M.A."/>
            <person name="Auch B."/>
            <person name="Kono T."/>
            <person name="Mallez S."/>
            <person name="Becker A."/>
            <person name="Gohl D.M."/>
            <person name="Silverstein K.A.T."/>
            <person name="Koren S."/>
            <person name="Bechman K.B."/>
            <person name="Herman A."/>
            <person name="Abrahante J.E."/>
            <person name="Garbe J."/>
        </authorList>
    </citation>
    <scope>NUCLEOTIDE SEQUENCE</scope>
    <source>
        <strain evidence="1">Duluth1</strain>
        <tissue evidence="1">Whole animal</tissue>
    </source>
</reference>
<dbReference type="Proteomes" id="UP000828390">
    <property type="component" value="Unassembled WGS sequence"/>
</dbReference>
<dbReference type="AlphaFoldDB" id="A0A9D4CHE7"/>
<name>A0A9D4CHE7_DREPO</name>
<proteinExistence type="predicted"/>
<keyword evidence="2" id="KW-1185">Reference proteome</keyword>
<sequence>MALIDIGAMVTTVSQAFFEQLVPNPVLHTLEELNLSVKGEYDKEGPYIGEHLAKLVYFRDDQIAHENRQRGRLTSGRRRTVTLEGLRSTWHHWNGKETGNNKCLQESRISIKMVMADERSAVDRLSVCGRGEITLGGAPPVDVVYSVETSNEGGLHLKKRLFASIAVAS</sequence>
<gene>
    <name evidence="1" type="ORF">DPMN_050549</name>
</gene>
<accession>A0A9D4CHE7</accession>
<organism evidence="1 2">
    <name type="scientific">Dreissena polymorpha</name>
    <name type="common">Zebra mussel</name>
    <name type="synonym">Mytilus polymorpha</name>
    <dbReference type="NCBI Taxonomy" id="45954"/>
    <lineage>
        <taxon>Eukaryota</taxon>
        <taxon>Metazoa</taxon>
        <taxon>Spiralia</taxon>
        <taxon>Lophotrochozoa</taxon>
        <taxon>Mollusca</taxon>
        <taxon>Bivalvia</taxon>
        <taxon>Autobranchia</taxon>
        <taxon>Heteroconchia</taxon>
        <taxon>Euheterodonta</taxon>
        <taxon>Imparidentia</taxon>
        <taxon>Neoheterodontei</taxon>
        <taxon>Myida</taxon>
        <taxon>Dreissenoidea</taxon>
        <taxon>Dreissenidae</taxon>
        <taxon>Dreissena</taxon>
    </lineage>
</organism>
<reference evidence="1" key="1">
    <citation type="journal article" date="2019" name="bioRxiv">
        <title>The Genome of the Zebra Mussel, Dreissena polymorpha: A Resource for Invasive Species Research.</title>
        <authorList>
            <person name="McCartney M.A."/>
            <person name="Auch B."/>
            <person name="Kono T."/>
            <person name="Mallez S."/>
            <person name="Zhang Y."/>
            <person name="Obille A."/>
            <person name="Becker A."/>
            <person name="Abrahante J.E."/>
            <person name="Garbe J."/>
            <person name="Badalamenti J.P."/>
            <person name="Herman A."/>
            <person name="Mangelson H."/>
            <person name="Liachko I."/>
            <person name="Sullivan S."/>
            <person name="Sone E.D."/>
            <person name="Koren S."/>
            <person name="Silverstein K.A.T."/>
            <person name="Beckman K.B."/>
            <person name="Gohl D.M."/>
        </authorList>
    </citation>
    <scope>NUCLEOTIDE SEQUENCE</scope>
    <source>
        <strain evidence="1">Duluth1</strain>
        <tissue evidence="1">Whole animal</tissue>
    </source>
</reference>
<protein>
    <submittedName>
        <fullName evidence="1">Uncharacterized protein</fullName>
    </submittedName>
</protein>
<dbReference type="EMBL" id="JAIWYP010000012">
    <property type="protein sequence ID" value="KAH3724726.1"/>
    <property type="molecule type" value="Genomic_DNA"/>
</dbReference>
<comment type="caution">
    <text evidence="1">The sequence shown here is derived from an EMBL/GenBank/DDBJ whole genome shotgun (WGS) entry which is preliminary data.</text>
</comment>
<evidence type="ECO:0000313" key="1">
    <source>
        <dbReference type="EMBL" id="KAH3724726.1"/>
    </source>
</evidence>
<evidence type="ECO:0000313" key="2">
    <source>
        <dbReference type="Proteomes" id="UP000828390"/>
    </source>
</evidence>